<protein>
    <recommendedName>
        <fullName evidence="1">NAD(P)-binding domain-containing protein</fullName>
    </recommendedName>
</protein>
<dbReference type="InterPro" id="IPR016040">
    <property type="entry name" value="NAD(P)-bd_dom"/>
</dbReference>
<dbReference type="Gene3D" id="3.40.50.720">
    <property type="entry name" value="NAD(P)-binding Rossmann-like Domain"/>
    <property type="match status" value="2"/>
</dbReference>
<dbReference type="PANTHER" id="PTHR43000">
    <property type="entry name" value="DTDP-D-GLUCOSE 4,6-DEHYDRATASE-RELATED"/>
    <property type="match status" value="1"/>
</dbReference>
<organism evidence="2">
    <name type="scientific">viral metagenome</name>
    <dbReference type="NCBI Taxonomy" id="1070528"/>
    <lineage>
        <taxon>unclassified sequences</taxon>
        <taxon>metagenomes</taxon>
        <taxon>organismal metagenomes</taxon>
    </lineage>
</organism>
<feature type="domain" description="NAD(P)-binding" evidence="1">
    <location>
        <begin position="344"/>
        <end position="656"/>
    </location>
</feature>
<dbReference type="Gene3D" id="3.90.25.10">
    <property type="entry name" value="UDP-galactose 4-epimerase, domain 1"/>
    <property type="match status" value="1"/>
</dbReference>
<proteinExistence type="predicted"/>
<dbReference type="FunFam" id="3.40.50.720:FF:000304">
    <property type="entry name" value="UDP-glucose 4,6-dehydratase"/>
    <property type="match status" value="1"/>
</dbReference>
<accession>A0A6C0HQ87</accession>
<dbReference type="InterPro" id="IPR036291">
    <property type="entry name" value="NAD(P)-bd_dom_sf"/>
</dbReference>
<dbReference type="AlphaFoldDB" id="A0A6C0HQ87"/>
<dbReference type="Pfam" id="PF16363">
    <property type="entry name" value="GDP_Man_Dehyd"/>
    <property type="match status" value="1"/>
</dbReference>
<sequence>MKILVYGHKGWIGGQFILLLENTQYDYILGTERVDNTPLLIQEIYTVKPTHIVSFIGRTHGTIDDIEYTTIDYLEQPGKLVENIKDNLFSPISLALLCKERNIHYTYLGTGCIFNYIDNNRDKGFSESDIPNFFGSGYSVVKGFTDRLMHQFKDTVLNLRIRMPIVDKDCPRNFITKIANYEKICSVPNSMSVLPELLPIALKMMEKGVVGTINLTNPGVISHNEILEMYKEYVDKSFSWNNFSIEEQRKVIACDRSNNLLDTTKLENFAPEVRHIKDAVRELLKNYEKNPTIVPVCCHPINVPYELVPPNYRKKNIITKNEEISDIKTNSQSDFTDLPSTVLFVTGGAGFIGSNFINEIYNIYKNIKIINFDALYYCADEIKNINEEIRNDKDRYTFKFGNLQSLDLLNYIFQTNKITHVIHFAAQSHVQGSFTDAIQYTKDNILGTHNLLETVRSNCTTLQKFIHVSTDEVYGESMLNINENCKNEQSVLCPTNPYAATKAGAELLAQSYNHSFKMPIIITRGNNVYGPNQYPEKVIPKFIQKLQRDEKITIQGDGSCVRAFLHSYDTSTAFITILEKGNLGEIYNIGCDEGMEYSILDLAKMLIKKIKGTDDYSKWITFIEDRPFNDKRYYISNNKLKDLGWSININFEDGINGLI</sequence>
<dbReference type="GO" id="GO:0009225">
    <property type="term" value="P:nucleotide-sugar metabolic process"/>
    <property type="evidence" value="ECO:0007669"/>
    <property type="project" value="UniProtKB-ARBA"/>
</dbReference>
<reference evidence="2" key="1">
    <citation type="journal article" date="2020" name="Nature">
        <title>Giant virus diversity and host interactions through global metagenomics.</title>
        <authorList>
            <person name="Schulz F."/>
            <person name="Roux S."/>
            <person name="Paez-Espino D."/>
            <person name="Jungbluth S."/>
            <person name="Walsh D.A."/>
            <person name="Denef V.J."/>
            <person name="McMahon K.D."/>
            <person name="Konstantinidis K.T."/>
            <person name="Eloe-Fadrosh E.A."/>
            <person name="Kyrpides N.C."/>
            <person name="Woyke T."/>
        </authorList>
    </citation>
    <scope>NUCLEOTIDE SEQUENCE</scope>
    <source>
        <strain evidence="2">GVMAG-M-3300023184-161</strain>
    </source>
</reference>
<evidence type="ECO:0000259" key="1">
    <source>
        <dbReference type="Pfam" id="PF16363"/>
    </source>
</evidence>
<name>A0A6C0HQ87_9ZZZZ</name>
<dbReference type="EMBL" id="MN739998">
    <property type="protein sequence ID" value="QHT82306.1"/>
    <property type="molecule type" value="Genomic_DNA"/>
</dbReference>
<dbReference type="SUPFAM" id="SSF51735">
    <property type="entry name" value="NAD(P)-binding Rossmann-fold domains"/>
    <property type="match status" value="2"/>
</dbReference>
<evidence type="ECO:0000313" key="2">
    <source>
        <dbReference type="EMBL" id="QHT82306.1"/>
    </source>
</evidence>